<keyword evidence="3" id="KW-1185">Reference proteome</keyword>
<keyword evidence="1" id="KW-0812">Transmembrane</keyword>
<proteinExistence type="predicted"/>
<sequence length="184" mass="22114">MSYEKIENYQKTLLELELQYWLENSLFTPAWLVLLAAALIPWIIWYKYVDRSRFQEIILFGMLWMILATVIDEISSTWMLWSYPRKLFPTIPPLIPADLTIVPVVYMFIYQYTATFKVYMFWSIIVGAVFSFVIEVIFVHFDLFKMYRWEHWYSFISFIIVAAIIKGIHQRIMKVRKLPKSPIG</sequence>
<gene>
    <name evidence="2" type="ORF">IMZ08_15740</name>
</gene>
<feature type="transmembrane region" description="Helical" evidence="1">
    <location>
        <begin position="57"/>
        <end position="81"/>
    </location>
</feature>
<feature type="transmembrane region" description="Helical" evidence="1">
    <location>
        <begin position="93"/>
        <end position="112"/>
    </location>
</feature>
<feature type="transmembrane region" description="Helical" evidence="1">
    <location>
        <begin position="26"/>
        <end position="45"/>
    </location>
</feature>
<organism evidence="2 3">
    <name type="scientific">Litchfieldia luteola</name>
    <dbReference type="NCBI Taxonomy" id="682179"/>
    <lineage>
        <taxon>Bacteria</taxon>
        <taxon>Bacillati</taxon>
        <taxon>Bacillota</taxon>
        <taxon>Bacilli</taxon>
        <taxon>Bacillales</taxon>
        <taxon>Bacillaceae</taxon>
        <taxon>Litchfieldia</taxon>
    </lineage>
</organism>
<keyword evidence="1" id="KW-1133">Transmembrane helix</keyword>
<protein>
    <submittedName>
        <fullName evidence="2">Uncharacterized protein</fullName>
    </submittedName>
</protein>
<name>A0ABR9QLW5_9BACI</name>
<feature type="transmembrane region" description="Helical" evidence="1">
    <location>
        <begin position="119"/>
        <end position="139"/>
    </location>
</feature>
<evidence type="ECO:0000313" key="2">
    <source>
        <dbReference type="EMBL" id="MBE4909503.1"/>
    </source>
</evidence>
<evidence type="ECO:0000256" key="1">
    <source>
        <dbReference type="SAM" id="Phobius"/>
    </source>
</evidence>
<dbReference type="EMBL" id="JADCLJ010000022">
    <property type="protein sequence ID" value="MBE4909503.1"/>
    <property type="molecule type" value="Genomic_DNA"/>
</dbReference>
<feature type="transmembrane region" description="Helical" evidence="1">
    <location>
        <begin position="151"/>
        <end position="168"/>
    </location>
</feature>
<keyword evidence="1" id="KW-0472">Membrane</keyword>
<accession>A0ABR9QLW5</accession>
<dbReference type="RefSeq" id="WP_193538185.1">
    <property type="nucleotide sequence ID" value="NZ_JADCLJ010000022.1"/>
</dbReference>
<comment type="caution">
    <text evidence="2">The sequence shown here is derived from an EMBL/GenBank/DDBJ whole genome shotgun (WGS) entry which is preliminary data.</text>
</comment>
<reference evidence="2 3" key="1">
    <citation type="submission" date="2020-10" db="EMBL/GenBank/DDBJ databases">
        <title>Bacillus sp. HD4P25, an endophyte from a halophyte.</title>
        <authorList>
            <person name="Sun J.-Q."/>
        </authorList>
    </citation>
    <scope>NUCLEOTIDE SEQUENCE [LARGE SCALE GENOMIC DNA]</scope>
    <source>
        <strain evidence="2 3">YIM 93174</strain>
    </source>
</reference>
<dbReference type="NCBIfam" id="NF041644">
    <property type="entry name" value="CBO0543_fam"/>
    <property type="match status" value="1"/>
</dbReference>
<evidence type="ECO:0000313" key="3">
    <source>
        <dbReference type="Proteomes" id="UP001516662"/>
    </source>
</evidence>
<dbReference type="Proteomes" id="UP001516662">
    <property type="component" value="Unassembled WGS sequence"/>
</dbReference>
<dbReference type="InterPro" id="IPR048147">
    <property type="entry name" value="CBO0543-like"/>
</dbReference>